<dbReference type="Pfam" id="PF12276">
    <property type="entry name" value="DUF3617"/>
    <property type="match status" value="1"/>
</dbReference>
<sequence length="185" mass="19740">MRNDHQEFALLRFTTLILSAALIANLSPAVAADVAPRAGLWEISATNDLLALAPQIPADQMERLRGLARQHGFDMPRIENGAASSRICITPEMAAQNTMPDLYQQQSGCTTRNATRNGARYSMDISCSGGQVRGNGRAEGMLESAERFSGTTTFNGTVQGNPVNEKAQTSGRWISASCGGLGAPR</sequence>
<keyword evidence="1" id="KW-0732">Signal</keyword>
<evidence type="ECO:0000313" key="2">
    <source>
        <dbReference type="EMBL" id="SMP47647.1"/>
    </source>
</evidence>
<feature type="signal peptide" evidence="1">
    <location>
        <begin position="1"/>
        <end position="31"/>
    </location>
</feature>
<dbReference type="EMBL" id="FXUL01000002">
    <property type="protein sequence ID" value="SMP47647.1"/>
    <property type="molecule type" value="Genomic_DNA"/>
</dbReference>
<evidence type="ECO:0000313" key="3">
    <source>
        <dbReference type="Proteomes" id="UP001158049"/>
    </source>
</evidence>
<protein>
    <recommendedName>
        <fullName evidence="4">DUF3617 domain-containing protein</fullName>
    </recommendedName>
</protein>
<comment type="caution">
    <text evidence="2">The sequence shown here is derived from an EMBL/GenBank/DDBJ whole genome shotgun (WGS) entry which is preliminary data.</text>
</comment>
<dbReference type="InterPro" id="IPR022061">
    <property type="entry name" value="DUF3617"/>
</dbReference>
<name>A0ABY1PVU0_9BURK</name>
<evidence type="ECO:0000256" key="1">
    <source>
        <dbReference type="SAM" id="SignalP"/>
    </source>
</evidence>
<evidence type="ECO:0008006" key="4">
    <source>
        <dbReference type="Google" id="ProtNLM"/>
    </source>
</evidence>
<feature type="chain" id="PRO_5046209890" description="DUF3617 domain-containing protein" evidence="1">
    <location>
        <begin position="32"/>
        <end position="185"/>
    </location>
</feature>
<proteinExistence type="predicted"/>
<organism evidence="2 3">
    <name type="scientific">Noviherbaspirillum suwonense</name>
    <dbReference type="NCBI Taxonomy" id="1224511"/>
    <lineage>
        <taxon>Bacteria</taxon>
        <taxon>Pseudomonadati</taxon>
        <taxon>Pseudomonadota</taxon>
        <taxon>Betaproteobacteria</taxon>
        <taxon>Burkholderiales</taxon>
        <taxon>Oxalobacteraceae</taxon>
        <taxon>Noviherbaspirillum</taxon>
    </lineage>
</organism>
<dbReference type="Proteomes" id="UP001158049">
    <property type="component" value="Unassembled WGS sequence"/>
</dbReference>
<gene>
    <name evidence="2" type="ORF">SAMN06295970_10263</name>
</gene>
<reference evidence="2 3" key="1">
    <citation type="submission" date="2017-05" db="EMBL/GenBank/DDBJ databases">
        <authorList>
            <person name="Varghese N."/>
            <person name="Submissions S."/>
        </authorList>
    </citation>
    <scope>NUCLEOTIDE SEQUENCE [LARGE SCALE GENOMIC DNA]</scope>
    <source>
        <strain evidence="2 3">DSM 26001</strain>
    </source>
</reference>
<keyword evidence="3" id="KW-1185">Reference proteome</keyword>
<accession>A0ABY1PVU0</accession>